<sequence>MMEKKVKLKTVNPHICCTLCKGYLVEATTITECLHTFCKSCIVGYLKKEKNCPKCDILIHQSHPLNYISHDRTMQDIVYKLVPNLQEKEKKRRQEFASKHGLSEEVKEEPPCQSNEKEKEDEGADKDYHRNDEQVNLCLECKGNLKHLKKKYLRISSQATICHLKKFLALKVFNDISKYGDVEILCNDELLGKSHTLKFVAVTRWRVKECNRGNDVTIAYLEFRVLLPSGGNVEMTEGKKVVKKSALKTPRLRSVIQKGDTAGKVSNVIGKWKMKANKSKETLLVPVEEVKIPSAMRNLHRLKIRREDLDKVRQDSNPVKARRLPPRLQQVVVRRTKKTDKNVVTYAVLKPANEDFVPPPVDVTNYSGPRFDCEGNFISYSILGSLSEFKRVAKERGEFNELFVDENANTATSMKKAGEQQCSSLKLWKDRINEWNEMHRTLSQRSKRPVEDLLMRTPNEYPEIVNQCAVIEMALETSCGCDQKRENANFFKLRNTIGKGDCSVFSTLGKSVTNDYTPVEIFQVPDVIDQEKGSDTPSLRRGYPVYHTPYLQTRASEIKESTHMFIPQTQQLKQLQVVGAAISNQKDQERLIKKLESSIVEPVESQNGIKTGQQDVGSKYQIGFTGPALMVGNQLTKWKGHGSSQQGQIGIKTFVVFDGNQNECLHNRIRLENVGTTRLVYDLTRAPVRNSFDIPRSKEKRFFLPSEGGVLTAGESLMLPVICKSKTAGIFQESWAIKTSPVLGCGSDIIVNFKAIIHSTENYTQKFAKIEEKLLQNKAMTIVREVVSRLVDSICSPDPPATPTSEYISAEEQFNAENQGLLYHSTTICAMENYHSFLIENIPVIPEQYREFSLSNLRKSIIIMTDIEEGELDNPSPLIAEMDEDWDFTKRRLLWRYLRQVNNLGCVWPEPSQNLGDITFRSCRAVLASIFDRFSDRSTSMAVFLNLPMKSDGDQVEKTVEKKNNHKGGKQRSNQVVSKVKKGKDAPSPMRARTPTQTPSIVRKSAVSPSMDDQPDDVMESFFPGAKESEHEKEKLNFYSGKLQQIIDEAQACIQYPAAYGLVEDEEEAGSHEL</sequence>
<dbReference type="SUPFAM" id="SSF57850">
    <property type="entry name" value="RING/U-box"/>
    <property type="match status" value="1"/>
</dbReference>
<evidence type="ECO:0000313" key="7">
    <source>
        <dbReference type="EMBL" id="EKC19894.1"/>
    </source>
</evidence>
<dbReference type="FunFam" id="3.30.40.10:FF:000033">
    <property type="entry name" value="Polycomb group RING finger protein 3"/>
    <property type="match status" value="1"/>
</dbReference>
<dbReference type="InterPro" id="IPR032707">
    <property type="entry name" value="MYCBPAP"/>
</dbReference>
<evidence type="ECO:0000256" key="5">
    <source>
        <dbReference type="ARBA" id="ARBA00023242"/>
    </source>
</evidence>
<dbReference type="GO" id="GO:0008270">
    <property type="term" value="F:zinc ion binding"/>
    <property type="evidence" value="ECO:0007669"/>
    <property type="project" value="UniProtKB-KW"/>
</dbReference>
<evidence type="ECO:0000256" key="3">
    <source>
        <dbReference type="ARBA" id="ARBA00022771"/>
    </source>
</evidence>
<protein>
    <submittedName>
        <fullName evidence="7">Polycomb group RING finger protein 3</fullName>
    </submittedName>
</protein>
<keyword evidence="5" id="KW-0539">Nucleus</keyword>
<keyword evidence="2" id="KW-0479">Metal-binding</keyword>
<proteinExistence type="predicted"/>
<dbReference type="AlphaFoldDB" id="K1PM06"/>
<keyword evidence="4" id="KW-0862">Zinc</keyword>
<dbReference type="EMBL" id="JH818672">
    <property type="protein sequence ID" value="EKC19894.1"/>
    <property type="molecule type" value="Genomic_DNA"/>
</dbReference>
<evidence type="ECO:0000256" key="4">
    <source>
        <dbReference type="ARBA" id="ARBA00022833"/>
    </source>
</evidence>
<dbReference type="Pfam" id="PF00097">
    <property type="entry name" value="zf-C3HC4"/>
    <property type="match status" value="1"/>
</dbReference>
<dbReference type="SMART" id="SM00184">
    <property type="entry name" value="RING"/>
    <property type="match status" value="1"/>
</dbReference>
<dbReference type="Pfam" id="PF16207">
    <property type="entry name" value="RAWUL"/>
    <property type="match status" value="1"/>
</dbReference>
<dbReference type="Gene3D" id="3.30.40.10">
    <property type="entry name" value="Zinc/RING finger domain, C3HC4 (zinc finger)"/>
    <property type="match status" value="1"/>
</dbReference>
<evidence type="ECO:0000256" key="6">
    <source>
        <dbReference type="SAM" id="MobiDB-lite"/>
    </source>
</evidence>
<dbReference type="InterPro" id="IPR018957">
    <property type="entry name" value="Znf_C3HC4_RING-type"/>
</dbReference>
<feature type="region of interest" description="Disordered" evidence="6">
    <location>
        <begin position="961"/>
        <end position="1016"/>
    </location>
</feature>
<dbReference type="InterPro" id="IPR017907">
    <property type="entry name" value="Znf_RING_CS"/>
</dbReference>
<comment type="subcellular location">
    <subcellularLocation>
        <location evidence="1">Nucleus</location>
    </subcellularLocation>
</comment>
<evidence type="ECO:0000256" key="1">
    <source>
        <dbReference type="ARBA" id="ARBA00004123"/>
    </source>
</evidence>
<dbReference type="PROSITE" id="PS50089">
    <property type="entry name" value="ZF_RING_2"/>
    <property type="match status" value="1"/>
</dbReference>
<dbReference type="InterPro" id="IPR013083">
    <property type="entry name" value="Znf_RING/FYVE/PHD"/>
</dbReference>
<dbReference type="Gene3D" id="3.10.20.90">
    <property type="entry name" value="Phosphatidylinositol 3-kinase Catalytic Subunit, Chain A, domain 1"/>
    <property type="match status" value="1"/>
</dbReference>
<dbReference type="HOGENOM" id="CLU_287178_0_0_1"/>
<keyword evidence="3" id="KW-0863">Zinc-finger</keyword>
<dbReference type="PANTHER" id="PTHR45893">
    <property type="entry name" value="POLYCOMB GROUP RING FINGER PROTEIN"/>
    <property type="match status" value="1"/>
</dbReference>
<dbReference type="InParanoid" id="K1PM06"/>
<feature type="region of interest" description="Disordered" evidence="6">
    <location>
        <begin position="93"/>
        <end position="126"/>
    </location>
</feature>
<dbReference type="InterPro" id="IPR001841">
    <property type="entry name" value="Znf_RING"/>
</dbReference>
<dbReference type="InterPro" id="IPR032443">
    <property type="entry name" value="RAWUL"/>
</dbReference>
<accession>K1PM06</accession>
<dbReference type="CDD" id="cd17083">
    <property type="entry name" value="RAWUL_PCGF3"/>
    <property type="match status" value="1"/>
</dbReference>
<gene>
    <name evidence="7" type="ORF">CGI_10007343</name>
</gene>
<evidence type="ECO:0000256" key="2">
    <source>
        <dbReference type="ARBA" id="ARBA00022723"/>
    </source>
</evidence>
<name>K1PM06_MAGGI</name>
<dbReference type="GO" id="GO:0031519">
    <property type="term" value="C:PcG protein complex"/>
    <property type="evidence" value="ECO:0007669"/>
    <property type="project" value="UniProtKB-ARBA"/>
</dbReference>
<dbReference type="PROSITE" id="PS00518">
    <property type="entry name" value="ZF_RING_1"/>
    <property type="match status" value="1"/>
</dbReference>
<organism evidence="7">
    <name type="scientific">Magallana gigas</name>
    <name type="common">Pacific oyster</name>
    <name type="synonym">Crassostrea gigas</name>
    <dbReference type="NCBI Taxonomy" id="29159"/>
    <lineage>
        <taxon>Eukaryota</taxon>
        <taxon>Metazoa</taxon>
        <taxon>Spiralia</taxon>
        <taxon>Lophotrochozoa</taxon>
        <taxon>Mollusca</taxon>
        <taxon>Bivalvia</taxon>
        <taxon>Autobranchia</taxon>
        <taxon>Pteriomorphia</taxon>
        <taxon>Ostreida</taxon>
        <taxon>Ostreoidea</taxon>
        <taxon>Ostreidae</taxon>
        <taxon>Magallana</taxon>
    </lineage>
</organism>
<dbReference type="InterPro" id="IPR051507">
    <property type="entry name" value="PcG_RING_finger"/>
</dbReference>
<reference evidence="7" key="1">
    <citation type="journal article" date="2012" name="Nature">
        <title>The oyster genome reveals stress adaptation and complexity of shell formation.</title>
        <authorList>
            <person name="Zhang G."/>
            <person name="Fang X."/>
            <person name="Guo X."/>
            <person name="Li L."/>
            <person name="Luo R."/>
            <person name="Xu F."/>
            <person name="Yang P."/>
            <person name="Zhang L."/>
            <person name="Wang X."/>
            <person name="Qi H."/>
            <person name="Xiong Z."/>
            <person name="Que H."/>
            <person name="Xie Y."/>
            <person name="Holland P.W."/>
            <person name="Paps J."/>
            <person name="Zhu Y."/>
            <person name="Wu F."/>
            <person name="Chen Y."/>
            <person name="Wang J."/>
            <person name="Peng C."/>
            <person name="Meng J."/>
            <person name="Yang L."/>
            <person name="Liu J."/>
            <person name="Wen B."/>
            <person name="Zhang N."/>
            <person name="Huang Z."/>
            <person name="Zhu Q."/>
            <person name="Feng Y."/>
            <person name="Mount A."/>
            <person name="Hedgecock D."/>
            <person name="Xu Z."/>
            <person name="Liu Y."/>
            <person name="Domazet-Loso T."/>
            <person name="Du Y."/>
            <person name="Sun X."/>
            <person name="Zhang S."/>
            <person name="Liu B."/>
            <person name="Cheng P."/>
            <person name="Jiang X."/>
            <person name="Li J."/>
            <person name="Fan D."/>
            <person name="Wang W."/>
            <person name="Fu W."/>
            <person name="Wang T."/>
            <person name="Wang B."/>
            <person name="Zhang J."/>
            <person name="Peng Z."/>
            <person name="Li Y."/>
            <person name="Li N."/>
            <person name="Wang J."/>
            <person name="Chen M."/>
            <person name="He Y."/>
            <person name="Tan F."/>
            <person name="Song X."/>
            <person name="Zheng Q."/>
            <person name="Huang R."/>
            <person name="Yang H."/>
            <person name="Du X."/>
            <person name="Chen L."/>
            <person name="Yang M."/>
            <person name="Gaffney P.M."/>
            <person name="Wang S."/>
            <person name="Luo L."/>
            <person name="She Z."/>
            <person name="Ming Y."/>
            <person name="Huang W."/>
            <person name="Zhang S."/>
            <person name="Huang B."/>
            <person name="Zhang Y."/>
            <person name="Qu T."/>
            <person name="Ni P."/>
            <person name="Miao G."/>
            <person name="Wang J."/>
            <person name="Wang Q."/>
            <person name="Steinberg C.E."/>
            <person name="Wang H."/>
            <person name="Li N."/>
            <person name="Qian L."/>
            <person name="Zhang G."/>
            <person name="Li Y."/>
            <person name="Yang H."/>
            <person name="Liu X."/>
            <person name="Wang J."/>
            <person name="Yin Y."/>
            <person name="Wang J."/>
        </authorList>
    </citation>
    <scope>NUCLEOTIDE SEQUENCE [LARGE SCALE GENOMIC DNA]</scope>
    <source>
        <strain evidence="7">05x7-T-G4-1.051#20</strain>
    </source>
</reference>
<dbReference type="Pfam" id="PF14646">
    <property type="entry name" value="MYCBPAP"/>
    <property type="match status" value="1"/>
</dbReference>